<proteinExistence type="predicted"/>
<feature type="signal peptide" evidence="1">
    <location>
        <begin position="1"/>
        <end position="27"/>
    </location>
</feature>
<organism evidence="2 3">
    <name type="scientific">Candidatus Endonucleibacter bathymodioli</name>
    <dbReference type="NCBI Taxonomy" id="539814"/>
    <lineage>
        <taxon>Bacteria</taxon>
        <taxon>Pseudomonadati</taxon>
        <taxon>Pseudomonadota</taxon>
        <taxon>Gammaproteobacteria</taxon>
        <taxon>Oceanospirillales</taxon>
        <taxon>Endozoicomonadaceae</taxon>
        <taxon>Candidatus Endonucleibacter</taxon>
    </lineage>
</organism>
<protein>
    <submittedName>
        <fullName evidence="2">Uncharacterized protein</fullName>
    </submittedName>
</protein>
<reference evidence="2 3" key="1">
    <citation type="journal article" date="2023" name="bioRxiv">
        <title>An intranuclear bacterial parasite of deep-sea mussels expresses apoptosis inhibitors acquired from its host.</title>
        <authorList>
            <person name="Gonzalez Porras M.A."/>
            <person name="Assie A."/>
            <person name="Tietjen M."/>
            <person name="Violette M."/>
            <person name="Kleiner M."/>
            <person name="Gruber-Vodicka H."/>
            <person name="Dubilier N."/>
            <person name="Leisch N."/>
        </authorList>
    </citation>
    <scope>NUCLEOTIDE SEQUENCE [LARGE SCALE GENOMIC DNA]</scope>
    <source>
        <strain evidence="2">IAP13</strain>
    </source>
</reference>
<sequence length="772" mass="88168">MMLLHRILIQFIFIISTASLFSCNAYGAPNKNIEQKSNSPKIDYNTSQNLSASVKYHITPETCVYNTTNRALITHIIRAKHNKQQLNQLQSFVIKAIKHPTNCLFTHDIDNVIIFLTAASKCKNDSHISILANQLIKGETRSVNDIWNCYDIWNISSAISEYSGSNISDIRQIIATKIVNPNNDMHQWKSYNIIKMLQCLIKGNSKKEAEAFQHIVDHATIRNCAIYNWRGQSLSQLFELLIKKNIANMKMTILKAFSLIVTSGLSHWNAKSSSTMLRDLMILQKTPSADIKNDESYRIVMQLIINRLASPEIRFIDYDGHTLAETMNVLLHTSKLGWPKNIDKARQRLAKFIVDGDINISLMANNDWIMTIRGLTNESMIEQEAMQTIAAHFNDRRLILSQWTSDQLLHIATEFSHNHGQHIEKATQKIASFVTSKNLESWSTVDLAILAQVWSPKTRGIHHKTINNIADQILNKSLQLPIVDYIDLAFAVSLSKGDHCLELIRCITKDVGDDIFDLSRLSPILLAKLVSIVNQDDDKYAKKALSKITNYLISMDTEQWLNLPSDSLKLITNACCKHYKLTAVQSVLHNIFLLVIDDRIDLLDWPIDTLEVLIRTFHKPYHDDLIQRGYRKIVAQLNRPDTALRKWPINTLASVAKGVSNLRDYSSEEFIARLAKIYMEKRDRDETKYGITILLAICHLPIESEKIIKAAVKLSSVLYNTAYSNMDPVDRIYLFWVITLLDFVVHEEGRINTTETTKTVIVELTKIIPRGF</sequence>
<dbReference type="Proteomes" id="UP001178148">
    <property type="component" value="Unassembled WGS sequence"/>
</dbReference>
<gene>
    <name evidence="2" type="ORF">QS748_06305</name>
</gene>
<evidence type="ECO:0000256" key="1">
    <source>
        <dbReference type="SAM" id="SignalP"/>
    </source>
</evidence>
<keyword evidence="1" id="KW-0732">Signal</keyword>
<name>A0AA90NV38_9GAMM</name>
<evidence type="ECO:0000313" key="2">
    <source>
        <dbReference type="EMBL" id="MDP0588813.1"/>
    </source>
</evidence>
<dbReference type="EMBL" id="JASXSV010000007">
    <property type="protein sequence ID" value="MDP0588813.1"/>
    <property type="molecule type" value="Genomic_DNA"/>
</dbReference>
<dbReference type="PROSITE" id="PS51257">
    <property type="entry name" value="PROKAR_LIPOPROTEIN"/>
    <property type="match status" value="1"/>
</dbReference>
<accession>A0AA90NV38</accession>
<keyword evidence="3" id="KW-1185">Reference proteome</keyword>
<evidence type="ECO:0000313" key="3">
    <source>
        <dbReference type="Proteomes" id="UP001178148"/>
    </source>
</evidence>
<dbReference type="AlphaFoldDB" id="A0AA90NV38"/>
<feature type="chain" id="PRO_5041733659" evidence="1">
    <location>
        <begin position="28"/>
        <end position="772"/>
    </location>
</feature>
<comment type="caution">
    <text evidence="2">The sequence shown here is derived from an EMBL/GenBank/DDBJ whole genome shotgun (WGS) entry which is preliminary data.</text>
</comment>